<dbReference type="AlphaFoldDB" id="A0A0S3R7T9"/>
<sequence length="152" mass="16733">RFLGILGSASSSPFALTDPSPERERMAPFPSAQHVASGSSNPATTPPSSPELRRRGVFPACHQTGHRTKTAIAPPPSLSLVFFVSSPPEGADHREPRPMPPGQDHRWSRGREKYYRLSSLCLYRVCRRELWPETPPVASAVRPSRDCITGYA</sequence>
<feature type="region of interest" description="Disordered" evidence="1">
    <location>
        <begin position="1"/>
        <end position="55"/>
    </location>
</feature>
<evidence type="ECO:0000313" key="3">
    <source>
        <dbReference type="Proteomes" id="UP000291084"/>
    </source>
</evidence>
<feature type="region of interest" description="Disordered" evidence="1">
    <location>
        <begin position="83"/>
        <end position="107"/>
    </location>
</feature>
<gene>
    <name evidence="2" type="primary">Vigan.01G471700</name>
    <name evidence="2" type="ORF">VIGAN_01471700</name>
</gene>
<evidence type="ECO:0000256" key="1">
    <source>
        <dbReference type="SAM" id="MobiDB-lite"/>
    </source>
</evidence>
<dbReference type="Proteomes" id="UP000291084">
    <property type="component" value="Chromosome 1"/>
</dbReference>
<keyword evidence="3" id="KW-1185">Reference proteome</keyword>
<feature type="non-terminal residue" evidence="2">
    <location>
        <position position="1"/>
    </location>
</feature>
<name>A0A0S3R7T9_PHAAN</name>
<organism evidence="2 3">
    <name type="scientific">Vigna angularis var. angularis</name>
    <dbReference type="NCBI Taxonomy" id="157739"/>
    <lineage>
        <taxon>Eukaryota</taxon>
        <taxon>Viridiplantae</taxon>
        <taxon>Streptophyta</taxon>
        <taxon>Embryophyta</taxon>
        <taxon>Tracheophyta</taxon>
        <taxon>Spermatophyta</taxon>
        <taxon>Magnoliopsida</taxon>
        <taxon>eudicotyledons</taxon>
        <taxon>Gunneridae</taxon>
        <taxon>Pentapetalae</taxon>
        <taxon>rosids</taxon>
        <taxon>fabids</taxon>
        <taxon>Fabales</taxon>
        <taxon>Fabaceae</taxon>
        <taxon>Papilionoideae</taxon>
        <taxon>50 kb inversion clade</taxon>
        <taxon>NPAAA clade</taxon>
        <taxon>indigoferoid/millettioid clade</taxon>
        <taxon>Phaseoleae</taxon>
        <taxon>Vigna</taxon>
    </lineage>
</organism>
<reference evidence="2 3" key="1">
    <citation type="journal article" date="2015" name="Sci. Rep.">
        <title>The power of single molecule real-time sequencing technology in the de novo assembly of a eukaryotic genome.</title>
        <authorList>
            <person name="Sakai H."/>
            <person name="Naito K."/>
            <person name="Ogiso-Tanaka E."/>
            <person name="Takahashi Y."/>
            <person name="Iseki K."/>
            <person name="Muto C."/>
            <person name="Satou K."/>
            <person name="Teruya K."/>
            <person name="Shiroma A."/>
            <person name="Shimoji M."/>
            <person name="Hirano T."/>
            <person name="Itoh T."/>
            <person name="Kaga A."/>
            <person name="Tomooka N."/>
        </authorList>
    </citation>
    <scope>NUCLEOTIDE SEQUENCE [LARGE SCALE GENOMIC DNA]</scope>
    <source>
        <strain evidence="3">cv. Shumari</strain>
    </source>
</reference>
<protein>
    <submittedName>
        <fullName evidence="2">Uncharacterized protein</fullName>
    </submittedName>
</protein>
<proteinExistence type="predicted"/>
<accession>A0A0S3R7T9</accession>
<evidence type="ECO:0000313" key="2">
    <source>
        <dbReference type="EMBL" id="BAT76677.1"/>
    </source>
</evidence>
<feature type="compositionally biased region" description="Basic and acidic residues" evidence="1">
    <location>
        <begin position="90"/>
        <end position="107"/>
    </location>
</feature>
<dbReference type="EMBL" id="AP015034">
    <property type="protein sequence ID" value="BAT76677.1"/>
    <property type="molecule type" value="Genomic_DNA"/>
</dbReference>